<feature type="transmembrane region" description="Helical" evidence="2">
    <location>
        <begin position="170"/>
        <end position="192"/>
    </location>
</feature>
<dbReference type="Proteomes" id="UP000287352">
    <property type="component" value="Unassembled WGS sequence"/>
</dbReference>
<feature type="region of interest" description="Disordered" evidence="1">
    <location>
        <begin position="270"/>
        <end position="332"/>
    </location>
</feature>
<name>A0A402A5I8_9CHLR</name>
<feature type="compositionally biased region" description="Low complexity" evidence="1">
    <location>
        <begin position="223"/>
        <end position="236"/>
    </location>
</feature>
<dbReference type="RefSeq" id="WP_126581730.1">
    <property type="nucleotide sequence ID" value="NZ_BIFR01000001.1"/>
</dbReference>
<dbReference type="AlphaFoldDB" id="A0A402A5I8"/>
<evidence type="ECO:0000256" key="2">
    <source>
        <dbReference type="SAM" id="Phobius"/>
    </source>
</evidence>
<keyword evidence="2" id="KW-0812">Transmembrane</keyword>
<evidence type="ECO:0000313" key="4">
    <source>
        <dbReference type="Proteomes" id="UP000287352"/>
    </source>
</evidence>
<evidence type="ECO:0000256" key="1">
    <source>
        <dbReference type="SAM" id="MobiDB-lite"/>
    </source>
</evidence>
<sequence>MSTISTWQGHHAVKRGLLASAIACALLLLMTIPALASSVNIYDNASVLNSSQIRSAASSLSYPLSVYTTNSNLGSSQFDQAARNKINGSDSIVLAVNVSGRHVYVTGGSKVPLTSSQYTQVANDWANDYRSNSDYTRATMTAVNSLKGMLNSSNNGNGGVFDNPVTKGGLNSSACCCIGLLVLLGLIAFAIIRQRKGGTGGGFGGFGNFGGFRRQAPPPPYDPNYNQYNQPYGNNYPPNYGPGNRGGMNPWAAGGLGAAAGGLAGYELGKQQGENENRGDRGDFGGGNDFGGGGGADFGGGNDFGGGGGADFGGGNDFGGGGGSDNGGGSNF</sequence>
<comment type="caution">
    <text evidence="3">The sequence shown here is derived from an EMBL/GenBank/DDBJ whole genome shotgun (WGS) entry which is preliminary data.</text>
</comment>
<feature type="region of interest" description="Disordered" evidence="1">
    <location>
        <begin position="213"/>
        <end position="236"/>
    </location>
</feature>
<dbReference type="EMBL" id="BIFR01000001">
    <property type="protein sequence ID" value="GCE14316.1"/>
    <property type="molecule type" value="Genomic_DNA"/>
</dbReference>
<evidence type="ECO:0000313" key="3">
    <source>
        <dbReference type="EMBL" id="GCE14316.1"/>
    </source>
</evidence>
<accession>A0A402A5I8</accession>
<keyword evidence="2" id="KW-0472">Membrane</keyword>
<keyword evidence="4" id="KW-1185">Reference proteome</keyword>
<proteinExistence type="predicted"/>
<keyword evidence="2" id="KW-1133">Transmembrane helix</keyword>
<reference evidence="4" key="1">
    <citation type="submission" date="2018-12" db="EMBL/GenBank/DDBJ databases">
        <title>Tengunoibacter tsumagoiensis gen. nov., sp. nov., Dictyobacter kobayashii sp. nov., D. alpinus sp. nov., and D. joshuensis sp. nov. and description of Dictyobacteraceae fam. nov. within the order Ktedonobacterales isolated from Tengu-no-mugimeshi.</title>
        <authorList>
            <person name="Wang C.M."/>
            <person name="Zheng Y."/>
            <person name="Sakai Y."/>
            <person name="Toyoda A."/>
            <person name="Minakuchi Y."/>
            <person name="Abe K."/>
            <person name="Yokota A."/>
            <person name="Yabe S."/>
        </authorList>
    </citation>
    <scope>NUCLEOTIDE SEQUENCE [LARGE SCALE GENOMIC DNA]</scope>
    <source>
        <strain evidence="4">Uno3</strain>
    </source>
</reference>
<organism evidence="3 4">
    <name type="scientific">Tengunoibacter tsumagoiensis</name>
    <dbReference type="NCBI Taxonomy" id="2014871"/>
    <lineage>
        <taxon>Bacteria</taxon>
        <taxon>Bacillati</taxon>
        <taxon>Chloroflexota</taxon>
        <taxon>Ktedonobacteria</taxon>
        <taxon>Ktedonobacterales</taxon>
        <taxon>Dictyobacteraceae</taxon>
        <taxon>Tengunoibacter</taxon>
    </lineage>
</organism>
<feature type="compositionally biased region" description="Basic and acidic residues" evidence="1">
    <location>
        <begin position="273"/>
        <end position="283"/>
    </location>
</feature>
<feature type="compositionally biased region" description="Gly residues" evidence="1">
    <location>
        <begin position="284"/>
        <end position="332"/>
    </location>
</feature>
<evidence type="ECO:0008006" key="5">
    <source>
        <dbReference type="Google" id="ProtNLM"/>
    </source>
</evidence>
<dbReference type="Gene3D" id="3.10.310.50">
    <property type="match status" value="1"/>
</dbReference>
<gene>
    <name evidence="3" type="ORF">KTT_41750</name>
</gene>
<dbReference type="OrthoDB" id="4568918at2"/>
<protein>
    <recommendedName>
        <fullName evidence="5">TPM domain-containing protein</fullName>
    </recommendedName>
</protein>